<evidence type="ECO:0008006" key="3">
    <source>
        <dbReference type="Google" id="ProtNLM"/>
    </source>
</evidence>
<protein>
    <recommendedName>
        <fullName evidence="3">Cupin domain-containing protein</fullName>
    </recommendedName>
</protein>
<accession>A0A1I4CUL6</accession>
<dbReference type="SUPFAM" id="SSF51182">
    <property type="entry name" value="RmlC-like cupins"/>
    <property type="match status" value="2"/>
</dbReference>
<dbReference type="OrthoDB" id="7376579at2"/>
<organism evidence="1 2">
    <name type="scientific">Falsiroseomonas stagni DSM 19981</name>
    <dbReference type="NCBI Taxonomy" id="1123062"/>
    <lineage>
        <taxon>Bacteria</taxon>
        <taxon>Pseudomonadati</taxon>
        <taxon>Pseudomonadota</taxon>
        <taxon>Alphaproteobacteria</taxon>
        <taxon>Acetobacterales</taxon>
        <taxon>Roseomonadaceae</taxon>
        <taxon>Falsiroseomonas</taxon>
    </lineage>
</organism>
<dbReference type="Proteomes" id="UP000199473">
    <property type="component" value="Unassembled WGS sequence"/>
</dbReference>
<gene>
    <name evidence="1" type="ORF">SAMN02745775_108228</name>
</gene>
<dbReference type="STRING" id="1123062.SAMN02745775_108228"/>
<dbReference type="EMBL" id="FOSQ01000008">
    <property type="protein sequence ID" value="SFK84942.1"/>
    <property type="molecule type" value="Genomic_DNA"/>
</dbReference>
<proteinExistence type="predicted"/>
<evidence type="ECO:0000313" key="1">
    <source>
        <dbReference type="EMBL" id="SFK84942.1"/>
    </source>
</evidence>
<dbReference type="InterPro" id="IPR014710">
    <property type="entry name" value="RmlC-like_jellyroll"/>
</dbReference>
<evidence type="ECO:0000313" key="2">
    <source>
        <dbReference type="Proteomes" id="UP000199473"/>
    </source>
</evidence>
<dbReference type="InterPro" id="IPR011051">
    <property type="entry name" value="RmlC_Cupin_sf"/>
</dbReference>
<keyword evidence="2" id="KW-1185">Reference proteome</keyword>
<sequence length="279" mass="30727">MRVSEAEKVQAGNVGSMRDGVLSQKFLLLGEEGSPNNYSINVGRTGSGGWTTPRHKHNFDQVRYVLKGTYPYAKGKVMTEGTVGYYPEGVPYGPQDRPEGLEMMVCQFGGASGQGYISVHEREAANARLSQRGSFKDGIYTWFDDKGQKHNQDGFEACFEEVMGRKLEYPKPRYEDIVLMHPENYAWVPDAAPGVATKWMGIFGERLAKIGFVRIDAGATFGAGTEDSLEVMFLAEGSVTLNGDTYGPRSAFEFKAKEGPIAMTASEDATLLRMVLPKF</sequence>
<dbReference type="Gene3D" id="2.60.120.10">
    <property type="entry name" value="Jelly Rolls"/>
    <property type="match status" value="2"/>
</dbReference>
<reference evidence="1 2" key="1">
    <citation type="submission" date="2016-10" db="EMBL/GenBank/DDBJ databases">
        <authorList>
            <person name="de Groot N.N."/>
        </authorList>
    </citation>
    <scope>NUCLEOTIDE SEQUENCE [LARGE SCALE GENOMIC DNA]</scope>
    <source>
        <strain evidence="1 2">DSM 19981</strain>
    </source>
</reference>
<name>A0A1I4CUL6_9PROT</name>
<dbReference type="AlphaFoldDB" id="A0A1I4CUL6"/>
<dbReference type="RefSeq" id="WP_092961666.1">
    <property type="nucleotide sequence ID" value="NZ_FOSQ01000008.1"/>
</dbReference>